<evidence type="ECO:0000256" key="6">
    <source>
        <dbReference type="ARBA" id="ARBA00022989"/>
    </source>
</evidence>
<protein>
    <recommendedName>
        <fullName evidence="14">Fatty acid desaturase domain-containing protein</fullName>
    </recommendedName>
</protein>
<feature type="transmembrane region" description="Helical" evidence="13">
    <location>
        <begin position="44"/>
        <end position="67"/>
    </location>
</feature>
<dbReference type="PANTHER" id="PTHR11351">
    <property type="entry name" value="ACYL-COA DESATURASE"/>
    <property type="match status" value="1"/>
</dbReference>
<dbReference type="GO" id="GO:0004768">
    <property type="term" value="F:stearoyl-CoA 9-desaturase activity"/>
    <property type="evidence" value="ECO:0007669"/>
    <property type="project" value="TreeGrafter"/>
</dbReference>
<evidence type="ECO:0000256" key="13">
    <source>
        <dbReference type="SAM" id="Phobius"/>
    </source>
</evidence>
<dbReference type="CDD" id="cd03505">
    <property type="entry name" value="Delta9-FADS-like"/>
    <property type="match status" value="1"/>
</dbReference>
<dbReference type="InterPro" id="IPR015876">
    <property type="entry name" value="Acyl-CoA_DS"/>
</dbReference>
<evidence type="ECO:0000256" key="3">
    <source>
        <dbReference type="ARBA" id="ARBA00022516"/>
    </source>
</evidence>
<evidence type="ECO:0000256" key="1">
    <source>
        <dbReference type="ARBA" id="ARBA00004141"/>
    </source>
</evidence>
<evidence type="ECO:0000313" key="16">
    <source>
        <dbReference type="Proteomes" id="UP000410492"/>
    </source>
</evidence>
<sequence>MGSATITETSTVKKIKKPKEKGDDLLVGRTKYKFLVWEFETQLIWTNIIFIFVWHVVGVYALIQYFLYIRTPAIFIYTIWMGGVSGFGITAGAHRLWTHRAYKAKLPLQAILLVCYSVAGQNSLLEWVRDHRVHHKFSETDADPHNAKRGFFFSHVGWLMMKKHPEVIRQGRKIDCSDILQEPMVAFYQRHFNWFKLLFCIIVPSAIPPLCWGESWYRSIVANFFCRYMLTANVTWCVNSLAHFSGWRPYDKAIYPAENWLVSFMAMGEGWHNYHHTFPWDYRTAEVGHWLNASTAWLNFFYLIGWAYDMKTASPELTASTATKHGDGSWKKGLENGKKERIRMKGR</sequence>
<dbReference type="AlphaFoldDB" id="A0A653BEE2"/>
<reference evidence="15 16" key="1">
    <citation type="submission" date="2019-01" db="EMBL/GenBank/DDBJ databases">
        <authorList>
            <person name="Sayadi A."/>
        </authorList>
    </citation>
    <scope>NUCLEOTIDE SEQUENCE [LARGE SCALE GENOMIC DNA]</scope>
</reference>
<feature type="domain" description="Fatty acid desaturase" evidence="14">
    <location>
        <begin position="73"/>
        <end position="279"/>
    </location>
</feature>
<dbReference type="Proteomes" id="UP000410492">
    <property type="component" value="Unassembled WGS sequence"/>
</dbReference>
<comment type="domain">
    <text evidence="12">The histidine box domains are involved in binding the catalytic metal ions.</text>
</comment>
<dbReference type="PRINTS" id="PR00075">
    <property type="entry name" value="FACDDSATRASE"/>
</dbReference>
<evidence type="ECO:0000256" key="5">
    <source>
        <dbReference type="ARBA" id="ARBA00022832"/>
    </source>
</evidence>
<dbReference type="Pfam" id="PF00487">
    <property type="entry name" value="FA_desaturase"/>
    <property type="match status" value="1"/>
</dbReference>
<evidence type="ECO:0000256" key="2">
    <source>
        <dbReference type="ARBA" id="ARBA00009295"/>
    </source>
</evidence>
<evidence type="ECO:0000259" key="14">
    <source>
        <dbReference type="Pfam" id="PF00487"/>
    </source>
</evidence>
<feature type="transmembrane region" description="Helical" evidence="13">
    <location>
        <begin position="74"/>
        <end position="94"/>
    </location>
</feature>
<keyword evidence="11 12" id="KW-0275">Fatty acid biosynthesis</keyword>
<keyword evidence="16" id="KW-1185">Reference proteome</keyword>
<comment type="cofactor">
    <cofactor evidence="12">
        <name>Fe(2+)</name>
        <dbReference type="ChEBI" id="CHEBI:29033"/>
    </cofactor>
</comment>
<evidence type="ECO:0000256" key="10">
    <source>
        <dbReference type="ARBA" id="ARBA00023136"/>
    </source>
</evidence>
<evidence type="ECO:0000313" key="15">
    <source>
        <dbReference type="EMBL" id="VEN33644.1"/>
    </source>
</evidence>
<dbReference type="EMBL" id="CAACVG010000166">
    <property type="protein sequence ID" value="VEN33644.1"/>
    <property type="molecule type" value="Genomic_DNA"/>
</dbReference>
<keyword evidence="4 12" id="KW-0812">Transmembrane</keyword>
<dbReference type="OrthoDB" id="10260134at2759"/>
<keyword evidence="6 13" id="KW-1133">Transmembrane helix</keyword>
<keyword evidence="3 12" id="KW-0444">Lipid biosynthesis</keyword>
<keyword evidence="10 13" id="KW-0472">Membrane</keyword>
<evidence type="ECO:0000256" key="8">
    <source>
        <dbReference type="ARBA" id="ARBA00023004"/>
    </source>
</evidence>
<dbReference type="GO" id="GO:0006636">
    <property type="term" value="P:unsaturated fatty acid biosynthetic process"/>
    <property type="evidence" value="ECO:0007669"/>
    <property type="project" value="TreeGrafter"/>
</dbReference>
<evidence type="ECO:0000256" key="4">
    <source>
        <dbReference type="ARBA" id="ARBA00022692"/>
    </source>
</evidence>
<name>A0A653BEE2_CALMS</name>
<keyword evidence="9" id="KW-0443">Lipid metabolism</keyword>
<dbReference type="PANTHER" id="PTHR11351:SF21">
    <property type="entry name" value="GH07782P"/>
    <property type="match status" value="1"/>
</dbReference>
<evidence type="ECO:0000256" key="7">
    <source>
        <dbReference type="ARBA" id="ARBA00023002"/>
    </source>
</evidence>
<gene>
    <name evidence="15" type="ORF">CALMAC_LOCUS128</name>
</gene>
<dbReference type="InterPro" id="IPR005804">
    <property type="entry name" value="FA_desaturase_dom"/>
</dbReference>
<evidence type="ECO:0000256" key="9">
    <source>
        <dbReference type="ARBA" id="ARBA00023098"/>
    </source>
</evidence>
<proteinExistence type="inferred from homology"/>
<comment type="similarity">
    <text evidence="2 12">Belongs to the fatty acid desaturase type 1 family.</text>
</comment>
<evidence type="ECO:0000256" key="12">
    <source>
        <dbReference type="RuleBase" id="RU000581"/>
    </source>
</evidence>
<comment type="subcellular location">
    <subcellularLocation>
        <location evidence="1">Membrane</location>
        <topology evidence="1">Multi-pass membrane protein</topology>
    </subcellularLocation>
</comment>
<dbReference type="GO" id="GO:0005789">
    <property type="term" value="C:endoplasmic reticulum membrane"/>
    <property type="evidence" value="ECO:0007669"/>
    <property type="project" value="TreeGrafter"/>
</dbReference>
<evidence type="ECO:0000256" key="11">
    <source>
        <dbReference type="ARBA" id="ARBA00023160"/>
    </source>
</evidence>
<keyword evidence="5" id="KW-0276">Fatty acid metabolism</keyword>
<keyword evidence="7 12" id="KW-0560">Oxidoreductase</keyword>
<accession>A0A653BEE2</accession>
<keyword evidence="8" id="KW-0408">Iron</keyword>
<dbReference type="GO" id="GO:0005506">
    <property type="term" value="F:iron ion binding"/>
    <property type="evidence" value="ECO:0007669"/>
    <property type="project" value="TreeGrafter"/>
</dbReference>
<organism evidence="15 16">
    <name type="scientific">Callosobruchus maculatus</name>
    <name type="common">Southern cowpea weevil</name>
    <name type="synonym">Pulse bruchid</name>
    <dbReference type="NCBI Taxonomy" id="64391"/>
    <lineage>
        <taxon>Eukaryota</taxon>
        <taxon>Metazoa</taxon>
        <taxon>Ecdysozoa</taxon>
        <taxon>Arthropoda</taxon>
        <taxon>Hexapoda</taxon>
        <taxon>Insecta</taxon>
        <taxon>Pterygota</taxon>
        <taxon>Neoptera</taxon>
        <taxon>Endopterygota</taxon>
        <taxon>Coleoptera</taxon>
        <taxon>Polyphaga</taxon>
        <taxon>Cucujiformia</taxon>
        <taxon>Chrysomeloidea</taxon>
        <taxon>Chrysomelidae</taxon>
        <taxon>Bruchinae</taxon>
        <taxon>Bruchini</taxon>
        <taxon>Callosobruchus</taxon>
    </lineage>
</organism>